<name>A0A2U1CS04_9BURK</name>
<evidence type="ECO:0000256" key="1">
    <source>
        <dbReference type="SAM" id="MobiDB-lite"/>
    </source>
</evidence>
<evidence type="ECO:0008006" key="4">
    <source>
        <dbReference type="Google" id="ProtNLM"/>
    </source>
</evidence>
<feature type="region of interest" description="Disordered" evidence="1">
    <location>
        <begin position="134"/>
        <end position="157"/>
    </location>
</feature>
<evidence type="ECO:0000313" key="3">
    <source>
        <dbReference type="Proteomes" id="UP000246145"/>
    </source>
</evidence>
<keyword evidence="3" id="KW-1185">Reference proteome</keyword>
<dbReference type="Proteomes" id="UP000246145">
    <property type="component" value="Unassembled WGS sequence"/>
</dbReference>
<reference evidence="2 3" key="1">
    <citation type="submission" date="2018-04" db="EMBL/GenBank/DDBJ databases">
        <title>Genomic Encyclopedia of Type Strains, Phase IV (KMG-IV): sequencing the most valuable type-strain genomes for metagenomic binning, comparative biology and taxonomic classification.</title>
        <authorList>
            <person name="Goeker M."/>
        </authorList>
    </citation>
    <scope>NUCLEOTIDE SEQUENCE [LARGE SCALE GENOMIC DNA]</scope>
    <source>
        <strain evidence="2 3">DSM 10065</strain>
    </source>
</reference>
<sequence>MALRISQADPAAIGERWVDFDKEISFKIAGIDTEAYQIALERARRLIAREDAGQTLANLTAGKSDRREHDIQCDLLGRYIVLDWKGPIEDDDGKVVAYSPELAAKLLRANVAVFAWVITEATKVALDAKQEVAETVGKRSSGSAGNGNGRAKAKSRA</sequence>
<proteinExistence type="predicted"/>
<organism evidence="2 3">
    <name type="scientific">Pusillimonas noertemannii</name>
    <dbReference type="NCBI Taxonomy" id="305977"/>
    <lineage>
        <taxon>Bacteria</taxon>
        <taxon>Pseudomonadati</taxon>
        <taxon>Pseudomonadota</taxon>
        <taxon>Betaproteobacteria</taxon>
        <taxon>Burkholderiales</taxon>
        <taxon>Alcaligenaceae</taxon>
        <taxon>Pusillimonas</taxon>
    </lineage>
</organism>
<accession>A0A2U1CS04</accession>
<dbReference type="OrthoDB" id="6184175at2"/>
<gene>
    <name evidence="2" type="ORF">C7440_1064</name>
</gene>
<comment type="caution">
    <text evidence="2">The sequence shown here is derived from an EMBL/GenBank/DDBJ whole genome shotgun (WGS) entry which is preliminary data.</text>
</comment>
<protein>
    <recommendedName>
        <fullName evidence="4">Phage tail assembly chaperone</fullName>
    </recommendedName>
</protein>
<dbReference type="EMBL" id="QEKO01000001">
    <property type="protein sequence ID" value="PVY68653.1"/>
    <property type="molecule type" value="Genomic_DNA"/>
</dbReference>
<evidence type="ECO:0000313" key="2">
    <source>
        <dbReference type="EMBL" id="PVY68653.1"/>
    </source>
</evidence>
<dbReference type="RefSeq" id="WP_116517714.1">
    <property type="nucleotide sequence ID" value="NZ_JACCEX010000001.1"/>
</dbReference>
<dbReference type="AlphaFoldDB" id="A0A2U1CS04"/>